<evidence type="ECO:0000259" key="5">
    <source>
        <dbReference type="SMART" id="SM00093"/>
    </source>
</evidence>
<evidence type="ECO:0000313" key="6">
    <source>
        <dbReference type="EMBL" id="KAG6453639.1"/>
    </source>
</evidence>
<keyword evidence="2" id="KW-0646">Protease inhibitor</keyword>
<dbReference type="AlphaFoldDB" id="A0A921ZB42"/>
<keyword evidence="3" id="KW-0722">Serine protease inhibitor</keyword>
<name>A0A921ZB42_MANSE</name>
<dbReference type="PANTHER" id="PTHR11461:SF211">
    <property type="entry name" value="GH10112P-RELATED"/>
    <property type="match status" value="1"/>
</dbReference>
<dbReference type="SMART" id="SM00093">
    <property type="entry name" value="SERPIN"/>
    <property type="match status" value="1"/>
</dbReference>
<accession>A0A921ZB42</accession>
<comment type="similarity">
    <text evidence="1 4">Belongs to the serpin family.</text>
</comment>
<evidence type="ECO:0000256" key="2">
    <source>
        <dbReference type="ARBA" id="ARBA00022690"/>
    </source>
</evidence>
<dbReference type="InterPro" id="IPR023796">
    <property type="entry name" value="Serpin_dom"/>
</dbReference>
<dbReference type="Proteomes" id="UP000791440">
    <property type="component" value="Unassembled WGS sequence"/>
</dbReference>
<reference evidence="6" key="2">
    <citation type="submission" date="2020-12" db="EMBL/GenBank/DDBJ databases">
        <authorList>
            <person name="Kanost M."/>
        </authorList>
    </citation>
    <scope>NUCLEOTIDE SEQUENCE</scope>
</reference>
<organism evidence="6 7">
    <name type="scientific">Manduca sexta</name>
    <name type="common">Tobacco hawkmoth</name>
    <name type="synonym">Tobacco hornworm</name>
    <dbReference type="NCBI Taxonomy" id="7130"/>
    <lineage>
        <taxon>Eukaryota</taxon>
        <taxon>Metazoa</taxon>
        <taxon>Ecdysozoa</taxon>
        <taxon>Arthropoda</taxon>
        <taxon>Hexapoda</taxon>
        <taxon>Insecta</taxon>
        <taxon>Pterygota</taxon>
        <taxon>Neoptera</taxon>
        <taxon>Endopterygota</taxon>
        <taxon>Lepidoptera</taxon>
        <taxon>Glossata</taxon>
        <taxon>Ditrysia</taxon>
        <taxon>Bombycoidea</taxon>
        <taxon>Sphingidae</taxon>
        <taxon>Sphinginae</taxon>
        <taxon>Sphingini</taxon>
        <taxon>Manduca</taxon>
    </lineage>
</organism>
<keyword evidence="7" id="KW-1185">Reference proteome</keyword>
<dbReference type="EMBL" id="JH668448">
    <property type="protein sequence ID" value="KAG6453639.1"/>
    <property type="molecule type" value="Genomic_DNA"/>
</dbReference>
<dbReference type="CDD" id="cd19579">
    <property type="entry name" value="serpin1K-like"/>
    <property type="match status" value="1"/>
</dbReference>
<dbReference type="Pfam" id="PF00079">
    <property type="entry name" value="Serpin"/>
    <property type="match status" value="1"/>
</dbReference>
<comment type="caution">
    <text evidence="6">The sequence shown here is derived from an EMBL/GenBank/DDBJ whole genome shotgun (WGS) entry which is preliminary data.</text>
</comment>
<dbReference type="SUPFAM" id="SSF56574">
    <property type="entry name" value="Serpins"/>
    <property type="match status" value="1"/>
</dbReference>
<dbReference type="EMBL" id="JH668448">
    <property type="protein sequence ID" value="KAG6453638.1"/>
    <property type="molecule type" value="Genomic_DNA"/>
</dbReference>
<dbReference type="GO" id="GO:0004867">
    <property type="term" value="F:serine-type endopeptidase inhibitor activity"/>
    <property type="evidence" value="ECO:0007669"/>
    <property type="project" value="UniProtKB-KW"/>
</dbReference>
<dbReference type="InterPro" id="IPR036186">
    <property type="entry name" value="Serpin_sf"/>
</dbReference>
<dbReference type="InterPro" id="IPR042178">
    <property type="entry name" value="Serpin_sf_1"/>
</dbReference>
<evidence type="ECO:0000256" key="1">
    <source>
        <dbReference type="ARBA" id="ARBA00009500"/>
    </source>
</evidence>
<dbReference type="GO" id="GO:0005615">
    <property type="term" value="C:extracellular space"/>
    <property type="evidence" value="ECO:0007669"/>
    <property type="project" value="InterPro"/>
</dbReference>
<feature type="domain" description="Serpin" evidence="5">
    <location>
        <begin position="11"/>
        <end position="375"/>
    </location>
</feature>
<evidence type="ECO:0000256" key="3">
    <source>
        <dbReference type="ARBA" id="ARBA00022900"/>
    </source>
</evidence>
<dbReference type="PANTHER" id="PTHR11461">
    <property type="entry name" value="SERINE PROTEASE INHIBITOR, SERPIN"/>
    <property type="match status" value="1"/>
</dbReference>
<protein>
    <recommendedName>
        <fullName evidence="5">Serpin domain-containing protein</fullName>
    </recommendedName>
</protein>
<evidence type="ECO:0000256" key="4">
    <source>
        <dbReference type="RuleBase" id="RU000411"/>
    </source>
</evidence>
<dbReference type="Gene3D" id="2.30.39.10">
    <property type="entry name" value="Alpha-1-antitrypsin, domain 1"/>
    <property type="match status" value="1"/>
</dbReference>
<gene>
    <name evidence="6" type="ORF">O3G_MSEX008278</name>
</gene>
<reference evidence="6" key="1">
    <citation type="journal article" date="2016" name="Insect Biochem. Mol. Biol.">
        <title>Multifaceted biological insights from a draft genome sequence of the tobacco hornworm moth, Manduca sexta.</title>
        <authorList>
            <person name="Kanost M.R."/>
            <person name="Arrese E.L."/>
            <person name="Cao X."/>
            <person name="Chen Y.R."/>
            <person name="Chellapilla S."/>
            <person name="Goldsmith M.R."/>
            <person name="Grosse-Wilde E."/>
            <person name="Heckel D.G."/>
            <person name="Herndon N."/>
            <person name="Jiang H."/>
            <person name="Papanicolaou A."/>
            <person name="Qu J."/>
            <person name="Soulages J.L."/>
            <person name="Vogel H."/>
            <person name="Walters J."/>
            <person name="Waterhouse R.M."/>
            <person name="Ahn S.J."/>
            <person name="Almeida F.C."/>
            <person name="An C."/>
            <person name="Aqrawi P."/>
            <person name="Bretschneider A."/>
            <person name="Bryant W.B."/>
            <person name="Bucks S."/>
            <person name="Chao H."/>
            <person name="Chevignon G."/>
            <person name="Christen J.M."/>
            <person name="Clarke D.F."/>
            <person name="Dittmer N.T."/>
            <person name="Ferguson L.C.F."/>
            <person name="Garavelou S."/>
            <person name="Gordon K.H.J."/>
            <person name="Gunaratna R.T."/>
            <person name="Han Y."/>
            <person name="Hauser F."/>
            <person name="He Y."/>
            <person name="Heidel-Fischer H."/>
            <person name="Hirsh A."/>
            <person name="Hu Y."/>
            <person name="Jiang H."/>
            <person name="Kalra D."/>
            <person name="Klinner C."/>
            <person name="Konig C."/>
            <person name="Kovar C."/>
            <person name="Kroll A.R."/>
            <person name="Kuwar S.S."/>
            <person name="Lee S.L."/>
            <person name="Lehman R."/>
            <person name="Li K."/>
            <person name="Li Z."/>
            <person name="Liang H."/>
            <person name="Lovelace S."/>
            <person name="Lu Z."/>
            <person name="Mansfield J.H."/>
            <person name="McCulloch K.J."/>
            <person name="Mathew T."/>
            <person name="Morton B."/>
            <person name="Muzny D.M."/>
            <person name="Neunemann D."/>
            <person name="Ongeri F."/>
            <person name="Pauchet Y."/>
            <person name="Pu L.L."/>
            <person name="Pyrousis I."/>
            <person name="Rao X.J."/>
            <person name="Redding A."/>
            <person name="Roesel C."/>
            <person name="Sanchez-Gracia A."/>
            <person name="Schaack S."/>
            <person name="Shukla A."/>
            <person name="Tetreau G."/>
            <person name="Wang Y."/>
            <person name="Xiong G.H."/>
            <person name="Traut W."/>
            <person name="Walsh T.K."/>
            <person name="Worley K.C."/>
            <person name="Wu D."/>
            <person name="Wu W."/>
            <person name="Wu Y.Q."/>
            <person name="Zhang X."/>
            <person name="Zou Z."/>
            <person name="Zucker H."/>
            <person name="Briscoe A.D."/>
            <person name="Burmester T."/>
            <person name="Clem R.J."/>
            <person name="Feyereisen R."/>
            <person name="Grimmelikhuijzen C.J.P."/>
            <person name="Hamodrakas S.J."/>
            <person name="Hansson B.S."/>
            <person name="Huguet E."/>
            <person name="Jermiin L.S."/>
            <person name="Lan Q."/>
            <person name="Lehman H.K."/>
            <person name="Lorenzen M."/>
            <person name="Merzendorfer H."/>
            <person name="Michalopoulos I."/>
            <person name="Morton D.B."/>
            <person name="Muthukrishnan S."/>
            <person name="Oakeshott J.G."/>
            <person name="Palmer W."/>
            <person name="Park Y."/>
            <person name="Passarelli A.L."/>
            <person name="Rozas J."/>
            <person name="Schwartz L.M."/>
            <person name="Smith W."/>
            <person name="Southgate A."/>
            <person name="Vilcinskas A."/>
            <person name="Vogt R."/>
            <person name="Wang P."/>
            <person name="Werren J."/>
            <person name="Yu X.Q."/>
            <person name="Zhou J.J."/>
            <person name="Brown S.J."/>
            <person name="Scherer S.E."/>
            <person name="Richards S."/>
            <person name="Blissard G.W."/>
        </authorList>
    </citation>
    <scope>NUCLEOTIDE SEQUENCE</scope>
</reference>
<evidence type="ECO:0000313" key="7">
    <source>
        <dbReference type="Proteomes" id="UP000791440"/>
    </source>
</evidence>
<proteinExistence type="inferred from homology"/>
<dbReference type="InterPro" id="IPR042185">
    <property type="entry name" value="Serpin_sf_2"/>
</dbReference>
<sequence>MDAKALSSAVAKFSAKFCNELDKSKSVVSSPLSAEYLLALLALGTTEPAHSELLTALDIPDNDSIRSSFGAVSAKLKGIKGVTFNVANKIYIKDGGYELVPELKEDAEKVFDAEFEKVDFDNSAAAADLINKWVENKTNEKIKDLLSSDSFNADTRLVLVNALYFKGNWKTQFDAMNTIEQPFHIDAQTSVNIPMMFQEEKFKYGESSDLQAQLLEMKYEGGDASMVIVLPNEIDGLDGVMQKLADGYDLMSEVEKMFSTKVKVTLPKFKIETEIDLMEVLPQLGIKAIFGHGDSGLSKILNTGEPLYVSKAVQKAYIEVNEEGAEAAAATAMSFAFCSAIIGEETVPYFTADHPFIAAIIIAGTPFFIATYRNNEE</sequence>
<dbReference type="Gene3D" id="3.30.497.10">
    <property type="entry name" value="Antithrombin, subunit I, domain 2"/>
    <property type="match status" value="1"/>
</dbReference>
<dbReference type="InterPro" id="IPR000215">
    <property type="entry name" value="Serpin_fam"/>
</dbReference>